<gene>
    <name evidence="2" type="ORF">FAA97_09730</name>
</gene>
<dbReference type="EMBL" id="STGV01000003">
    <property type="protein sequence ID" value="THV22913.1"/>
    <property type="molecule type" value="Genomic_DNA"/>
</dbReference>
<dbReference type="AlphaFoldDB" id="A0A4S8NYW8"/>
<evidence type="ECO:0000313" key="2">
    <source>
        <dbReference type="EMBL" id="THV22913.1"/>
    </source>
</evidence>
<keyword evidence="3" id="KW-1185">Reference proteome</keyword>
<dbReference type="PROSITE" id="PS51186">
    <property type="entry name" value="GNAT"/>
    <property type="match status" value="1"/>
</dbReference>
<keyword evidence="2" id="KW-0808">Transferase</keyword>
<accession>A0A4S8NYW8</accession>
<dbReference type="GO" id="GO:0016747">
    <property type="term" value="F:acyltransferase activity, transferring groups other than amino-acyl groups"/>
    <property type="evidence" value="ECO:0007669"/>
    <property type="project" value="InterPro"/>
</dbReference>
<dbReference type="CDD" id="cd04301">
    <property type="entry name" value="NAT_SF"/>
    <property type="match status" value="1"/>
</dbReference>
<dbReference type="Proteomes" id="UP000308828">
    <property type="component" value="Unassembled WGS sequence"/>
</dbReference>
<dbReference type="SUPFAM" id="SSF55729">
    <property type="entry name" value="Acyl-CoA N-acyltransferases (Nat)"/>
    <property type="match status" value="1"/>
</dbReference>
<sequence>MTEDIVALTALYAASFPDEDLMPLVAALVGRHDVLSLSVTRDGRLAGHCLFTQAKLQGKTETLALLGPLAVHPDDQRQGIGLNLIADGLSQLTARGIAQVLVLGDPAYYSKSGFHPAARVTPPFPLPAQWREAWQWQRLDGATQDLTGQLLLPQPWLNEALWR</sequence>
<dbReference type="InterPro" id="IPR000182">
    <property type="entry name" value="GNAT_dom"/>
</dbReference>
<evidence type="ECO:0000313" key="3">
    <source>
        <dbReference type="Proteomes" id="UP000308828"/>
    </source>
</evidence>
<dbReference type="Gene3D" id="3.40.630.30">
    <property type="match status" value="1"/>
</dbReference>
<dbReference type="RefSeq" id="WP_136598356.1">
    <property type="nucleotide sequence ID" value="NZ_STGV01000003.1"/>
</dbReference>
<dbReference type="InterPro" id="IPR016181">
    <property type="entry name" value="Acyl_CoA_acyltransferase"/>
</dbReference>
<evidence type="ECO:0000259" key="1">
    <source>
        <dbReference type="PROSITE" id="PS51186"/>
    </source>
</evidence>
<protein>
    <submittedName>
        <fullName evidence="2">N-acetyltransferase</fullName>
    </submittedName>
</protein>
<proteinExistence type="predicted"/>
<dbReference type="Pfam" id="PF00583">
    <property type="entry name" value="Acetyltransf_1"/>
    <property type="match status" value="1"/>
</dbReference>
<organism evidence="2 3">
    <name type="scientific">Peteryoungia ipomoeae</name>
    <dbReference type="NCBI Taxonomy" id="1210932"/>
    <lineage>
        <taxon>Bacteria</taxon>
        <taxon>Pseudomonadati</taxon>
        <taxon>Pseudomonadota</taxon>
        <taxon>Alphaproteobacteria</taxon>
        <taxon>Hyphomicrobiales</taxon>
        <taxon>Rhizobiaceae</taxon>
        <taxon>Peteryoungia</taxon>
    </lineage>
</organism>
<dbReference type="OrthoDB" id="9797178at2"/>
<feature type="domain" description="N-acetyltransferase" evidence="1">
    <location>
        <begin position="1"/>
        <end position="132"/>
    </location>
</feature>
<reference evidence="2 3" key="1">
    <citation type="submission" date="2019-04" db="EMBL/GenBank/DDBJ databases">
        <title>Genome sequence of strain shin9-1.</title>
        <authorList>
            <person name="Gao J."/>
            <person name="Sun J."/>
        </authorList>
    </citation>
    <scope>NUCLEOTIDE SEQUENCE [LARGE SCALE GENOMIC DNA]</scope>
    <source>
        <strain evidence="3">shin9-1</strain>
    </source>
</reference>
<comment type="caution">
    <text evidence="2">The sequence shown here is derived from an EMBL/GenBank/DDBJ whole genome shotgun (WGS) entry which is preliminary data.</text>
</comment>
<name>A0A4S8NYW8_9HYPH</name>